<dbReference type="EMBL" id="JAKLJA010000056">
    <property type="protein sequence ID" value="MCG5078317.1"/>
    <property type="molecule type" value="Genomic_DNA"/>
</dbReference>
<accession>A0A9X1ZYE7</accession>
<keyword evidence="2" id="KW-1185">Reference proteome</keyword>
<dbReference type="RefSeq" id="WP_238468315.1">
    <property type="nucleotide sequence ID" value="NZ_JAKLJA010000056.1"/>
</dbReference>
<evidence type="ECO:0000313" key="2">
    <source>
        <dbReference type="Proteomes" id="UP001139308"/>
    </source>
</evidence>
<dbReference type="Gene3D" id="3.30.450.150">
    <property type="entry name" value="Haem-degrading domain"/>
    <property type="match status" value="1"/>
</dbReference>
<comment type="caution">
    <text evidence="1">The sequence shown here is derived from an EMBL/GenBank/DDBJ whole genome shotgun (WGS) entry which is preliminary data.</text>
</comment>
<evidence type="ECO:0000313" key="1">
    <source>
        <dbReference type="EMBL" id="MCG5078317.1"/>
    </source>
</evidence>
<protein>
    <submittedName>
        <fullName evidence="1">Heme-binding protein</fullName>
    </submittedName>
</protein>
<dbReference type="PIRSF" id="PIRSF008757">
    <property type="entry name" value="UCP008757"/>
    <property type="match status" value="1"/>
</dbReference>
<sequence length="186" mass="20615">MSRRNGTMRDETFDEQARRTTLPVFNAEVARRLGEITVNIAARRSLAVAVGLALPERPLYFCALDGSNAENVDWIRRKQNTVFHFERSSLEVGVMLERDGQRLVSLDLPEEHYATYGGGVPLRVADEGIVGAMCVSGLEHVADHELVVEALCWHLGIPHFNVILTQVAATSGRHASHSSERRATRA</sequence>
<dbReference type="AlphaFoldDB" id="A0A9X1ZYE7"/>
<reference evidence="1" key="1">
    <citation type="submission" date="2022-01" db="EMBL/GenBank/DDBJ databases">
        <title>Genome sequence and assembly of Parabukholderia sp. RG36.</title>
        <authorList>
            <person name="Chhetri G."/>
        </authorList>
    </citation>
    <scope>NUCLEOTIDE SEQUENCE</scope>
    <source>
        <strain evidence="1">RG36</strain>
    </source>
</reference>
<proteinExistence type="predicted"/>
<dbReference type="InterPro" id="IPR010371">
    <property type="entry name" value="YBR137W-like"/>
</dbReference>
<dbReference type="InterPro" id="IPR038084">
    <property type="entry name" value="PduO/GlcC-like_sf"/>
</dbReference>
<dbReference type="InterPro" id="IPR005624">
    <property type="entry name" value="PduO/GlcC-like"/>
</dbReference>
<gene>
    <name evidence="1" type="ORF">L5014_34155</name>
</gene>
<dbReference type="PANTHER" id="PTHR28255">
    <property type="match status" value="1"/>
</dbReference>
<organism evidence="1 2">
    <name type="scientific">Paraburkholderia tagetis</name>
    <dbReference type="NCBI Taxonomy" id="2913261"/>
    <lineage>
        <taxon>Bacteria</taxon>
        <taxon>Pseudomonadati</taxon>
        <taxon>Pseudomonadota</taxon>
        <taxon>Betaproteobacteria</taxon>
        <taxon>Burkholderiales</taxon>
        <taxon>Burkholderiaceae</taxon>
        <taxon>Paraburkholderia</taxon>
    </lineage>
</organism>
<dbReference type="Pfam" id="PF03928">
    <property type="entry name" value="HbpS-like"/>
    <property type="match status" value="1"/>
</dbReference>
<dbReference type="SUPFAM" id="SSF143744">
    <property type="entry name" value="GlcG-like"/>
    <property type="match status" value="1"/>
</dbReference>
<name>A0A9X1ZYE7_9BURK</name>
<dbReference type="Proteomes" id="UP001139308">
    <property type="component" value="Unassembled WGS sequence"/>
</dbReference>
<dbReference type="PANTHER" id="PTHR28255:SF1">
    <property type="entry name" value="UPF0303 PROTEIN YBR137W"/>
    <property type="match status" value="1"/>
</dbReference>